<evidence type="ECO:0000313" key="2">
    <source>
        <dbReference type="EMBL" id="AWM76847.1"/>
    </source>
</evidence>
<sequence length="556" mass="59734">MYDLVIRNARVVDGTGAPAFLGEVAVKDGRIAALGPKVDGPARAELDAGGKAVAPGFIDPHTHFDVQLLWDGAAKPSLEHGVTSIIPGNCSLSMAPLRAGDRQAVIGMFQQIEELPPEAFTIAFDWTWEDWEGYRRALEKGLAINVAPLVGHSVIRVWVMGPEANQRAASPDEISAMQGVLRQCLEAGAIGLSTSFVDVDENARPVPSRFAQFAELDALCAVLGEFGRMLQIVPEFYDADITIARIDQLAELSLKHGIPTTYSPVFDNRQTPASVDRILNRSAEQFARGARVWPQMQTRPIDISFSLLRPSLFFARLPRWVRVLRQPLEARIASLTDPETVARMVEDAGPDGGERLMGRLVVRGGGEAPAHLAGKTLKEIADARGQSCALALIEVSLEHGLDVAFLSANGGHDNTDRIGPLLARPDVHIGAGDGGAHLASFATYGDTGYLFSEFVRGTGALTLEQAVAKITGETAAIWGLKDRGLLKPGHAADIVVFDPDRIARGEERPIFDMPGEGMRYTRDSVGVEAVLVNGELAWTPAGYTDAKAGRICEMAG</sequence>
<keyword evidence="3" id="KW-1185">Reference proteome</keyword>
<dbReference type="Proteomes" id="UP000247763">
    <property type="component" value="Chromosome"/>
</dbReference>
<dbReference type="KEGG" id="phb:HYN04_03170"/>
<feature type="domain" description="Amidohydrolase 3" evidence="1">
    <location>
        <begin position="45"/>
        <end position="535"/>
    </location>
</feature>
<dbReference type="Pfam" id="PF07969">
    <property type="entry name" value="Amidohydro_3"/>
    <property type="match status" value="1"/>
</dbReference>
<dbReference type="GO" id="GO:0005829">
    <property type="term" value="C:cytosol"/>
    <property type="evidence" value="ECO:0007669"/>
    <property type="project" value="TreeGrafter"/>
</dbReference>
<dbReference type="PANTHER" id="PTHR11647:SF1">
    <property type="entry name" value="COLLAPSIN RESPONSE MEDIATOR PROTEIN"/>
    <property type="match status" value="1"/>
</dbReference>
<dbReference type="InterPro" id="IPR011059">
    <property type="entry name" value="Metal-dep_hydrolase_composite"/>
</dbReference>
<dbReference type="AlphaFoldDB" id="A0A2Z3HMC2"/>
<evidence type="ECO:0000259" key="1">
    <source>
        <dbReference type="Pfam" id="PF07969"/>
    </source>
</evidence>
<dbReference type="InterPro" id="IPR050378">
    <property type="entry name" value="Metallo-dep_Hydrolases_sf"/>
</dbReference>
<dbReference type="GO" id="GO:0016812">
    <property type="term" value="F:hydrolase activity, acting on carbon-nitrogen (but not peptide) bonds, in cyclic amides"/>
    <property type="evidence" value="ECO:0007669"/>
    <property type="project" value="TreeGrafter"/>
</dbReference>
<reference evidence="3" key="1">
    <citation type="submission" date="2018-05" db="EMBL/GenBank/DDBJ databases">
        <title>Genome sequencing of Phenylobacterium sp. HYN0004.</title>
        <authorList>
            <person name="Yi H."/>
            <person name="Baek C."/>
        </authorList>
    </citation>
    <scope>NUCLEOTIDE SEQUENCE [LARGE SCALE GENOMIC DNA]</scope>
    <source>
        <strain evidence="3">HYN0004</strain>
    </source>
</reference>
<accession>A0A2Z3HMC2</accession>
<dbReference type="SUPFAM" id="SSF51338">
    <property type="entry name" value="Composite domain of metallo-dependent hydrolases"/>
    <property type="match status" value="2"/>
</dbReference>
<name>A0A2Z3HMC2_9CAUL</name>
<dbReference type="Gene3D" id="2.30.40.10">
    <property type="entry name" value="Urease, subunit C, domain 1"/>
    <property type="match status" value="1"/>
</dbReference>
<organism evidence="2 3">
    <name type="scientific">Phenylobacterium parvum</name>
    <dbReference type="NCBI Taxonomy" id="2201350"/>
    <lineage>
        <taxon>Bacteria</taxon>
        <taxon>Pseudomonadati</taxon>
        <taxon>Pseudomonadota</taxon>
        <taxon>Alphaproteobacteria</taxon>
        <taxon>Caulobacterales</taxon>
        <taxon>Caulobacteraceae</taxon>
        <taxon>Phenylobacterium</taxon>
    </lineage>
</organism>
<gene>
    <name evidence="2" type="ORF">HYN04_03170</name>
</gene>
<dbReference type="RefSeq" id="WP_110449416.1">
    <property type="nucleotide sequence ID" value="NZ_CP029479.1"/>
</dbReference>
<dbReference type="Gene3D" id="3.20.20.140">
    <property type="entry name" value="Metal-dependent hydrolases"/>
    <property type="match status" value="2"/>
</dbReference>
<dbReference type="SUPFAM" id="SSF51556">
    <property type="entry name" value="Metallo-dependent hydrolases"/>
    <property type="match status" value="1"/>
</dbReference>
<dbReference type="InterPro" id="IPR013108">
    <property type="entry name" value="Amidohydro_3"/>
</dbReference>
<keyword evidence="2" id="KW-0378">Hydrolase</keyword>
<evidence type="ECO:0000313" key="3">
    <source>
        <dbReference type="Proteomes" id="UP000247763"/>
    </source>
</evidence>
<dbReference type="EMBL" id="CP029479">
    <property type="protein sequence ID" value="AWM76847.1"/>
    <property type="molecule type" value="Genomic_DNA"/>
</dbReference>
<dbReference type="InterPro" id="IPR032466">
    <property type="entry name" value="Metal_Hydrolase"/>
</dbReference>
<dbReference type="PANTHER" id="PTHR11647">
    <property type="entry name" value="HYDRANTOINASE/DIHYDROPYRIMIDINASE FAMILY MEMBER"/>
    <property type="match status" value="1"/>
</dbReference>
<protein>
    <submittedName>
        <fullName evidence="2">Amidohydrolase</fullName>
    </submittedName>
</protein>
<dbReference type="OrthoDB" id="9766983at2"/>
<proteinExistence type="predicted"/>